<dbReference type="PANTHER" id="PTHR45947:SF3">
    <property type="entry name" value="SULFOQUINOVOSYL TRANSFERASE SQD2"/>
    <property type="match status" value="1"/>
</dbReference>
<dbReference type="EMBL" id="JAHPYS010000006">
    <property type="protein sequence ID" value="MBU9138046.1"/>
    <property type="molecule type" value="Genomic_DNA"/>
</dbReference>
<evidence type="ECO:0000313" key="5">
    <source>
        <dbReference type="Proteomes" id="UP000462015"/>
    </source>
</evidence>
<dbReference type="SUPFAM" id="SSF53756">
    <property type="entry name" value="UDP-Glycosyltransferase/glycogen phosphorylase"/>
    <property type="match status" value="1"/>
</dbReference>
<dbReference type="RefSeq" id="WP_087336780.1">
    <property type="nucleotide sequence ID" value="NZ_JABDSF010000093.1"/>
</dbReference>
<dbReference type="Proteomes" id="UP000470332">
    <property type="component" value="Unassembled WGS sequence"/>
</dbReference>
<dbReference type="AlphaFoldDB" id="A0A396BLR0"/>
<evidence type="ECO:0000313" key="2">
    <source>
        <dbReference type="EMBL" id="KAB3863948.1"/>
    </source>
</evidence>
<dbReference type="InterPro" id="IPR050194">
    <property type="entry name" value="Glycosyltransferase_grp1"/>
</dbReference>
<evidence type="ECO:0000259" key="1">
    <source>
        <dbReference type="Pfam" id="PF00534"/>
    </source>
</evidence>
<evidence type="ECO:0000313" key="6">
    <source>
        <dbReference type="Proteomes" id="UP000470332"/>
    </source>
</evidence>
<accession>A0A396BLR0</accession>
<proteinExistence type="predicted"/>
<dbReference type="InterPro" id="IPR001296">
    <property type="entry name" value="Glyco_trans_1"/>
</dbReference>
<reference evidence="5 6" key="1">
    <citation type="journal article" date="2019" name="Nat. Med.">
        <title>A library of human gut bacterial isolates paired with longitudinal multiomics data enables mechanistic microbiome research.</title>
        <authorList>
            <person name="Poyet M."/>
            <person name="Groussin M."/>
            <person name="Gibbons S.M."/>
            <person name="Avila-Pacheco J."/>
            <person name="Jiang X."/>
            <person name="Kearney S.M."/>
            <person name="Perrotta A.R."/>
            <person name="Berdy B."/>
            <person name="Zhao S."/>
            <person name="Lieberman T.D."/>
            <person name="Swanson P.K."/>
            <person name="Smith M."/>
            <person name="Roesemann S."/>
            <person name="Alexander J.E."/>
            <person name="Rich S.A."/>
            <person name="Livny J."/>
            <person name="Vlamakis H."/>
            <person name="Clish C."/>
            <person name="Bullock K."/>
            <person name="Deik A."/>
            <person name="Scott J."/>
            <person name="Pierce K.A."/>
            <person name="Xavier R.J."/>
            <person name="Alm E.J."/>
        </authorList>
    </citation>
    <scope>NUCLEOTIDE SEQUENCE [LARGE SCALE GENOMIC DNA]</scope>
    <source>
        <strain evidence="2 6">BIOML-A9</strain>
        <strain evidence="3 5">BIOML-A98</strain>
    </source>
</reference>
<dbReference type="CDD" id="cd03801">
    <property type="entry name" value="GT4_PimA-like"/>
    <property type="match status" value="1"/>
</dbReference>
<organism evidence="3 5">
    <name type="scientific">Phocaeicola vulgatus</name>
    <name type="common">Bacteroides vulgatus</name>
    <dbReference type="NCBI Taxonomy" id="821"/>
    <lineage>
        <taxon>Bacteria</taxon>
        <taxon>Pseudomonadati</taxon>
        <taxon>Bacteroidota</taxon>
        <taxon>Bacteroidia</taxon>
        <taxon>Bacteroidales</taxon>
        <taxon>Bacteroidaceae</taxon>
        <taxon>Phocaeicola</taxon>
    </lineage>
</organism>
<dbReference type="Gene3D" id="3.40.50.2000">
    <property type="entry name" value="Glycogen Phosphorylase B"/>
    <property type="match status" value="2"/>
</dbReference>
<keyword evidence="3" id="KW-0808">Transferase</keyword>
<evidence type="ECO:0000313" key="4">
    <source>
        <dbReference type="EMBL" id="MBU9138046.1"/>
    </source>
</evidence>
<dbReference type="Proteomes" id="UP000736888">
    <property type="component" value="Unassembled WGS sequence"/>
</dbReference>
<name>A0A396BLR0_PHOVU</name>
<dbReference type="PANTHER" id="PTHR45947">
    <property type="entry name" value="SULFOQUINOVOSYL TRANSFERASE SQD2"/>
    <property type="match status" value="1"/>
</dbReference>
<feature type="domain" description="Glycosyl transferase family 1" evidence="1">
    <location>
        <begin position="232"/>
        <end position="390"/>
    </location>
</feature>
<gene>
    <name evidence="2" type="ORF">GAS37_06390</name>
    <name evidence="3" type="ORF">GAY12_15940</name>
    <name evidence="4" type="ORF">KTG10_04645</name>
</gene>
<dbReference type="Proteomes" id="UP000462015">
    <property type="component" value="Unassembled WGS sequence"/>
</dbReference>
<sequence>MDKQKKIVISHPNGNANVRGAANGFFNAAILESFHTSIACYKGGWLYRLAKGPLKEFRRREYSAYLKPYTKTSPWMDLTRLIAPKIRQLEWIKHETGKFCIDAVYRDADIRVAKYITKHHNYIDGVYCYEDAAIHTFQSAKKNGIKCIYDLPIGYWRSMRKLLNIEYDKNPDWAITLGGFNDSDEKLNRKDRELALADKIYVASSFTKKTLLDYPGKLAEIEVIPYGFPPINKNRKYIPFAGRKIKVLFVGGLSQRKGISYFFDAIKGLENDLEVTVVGSGNINNCKVLKKALSNVNYIPSLPHEQILALMAAHDLFIFPSLFEGFGLVITEAMSQGTPVITTERTCGPEIIKHGENGWIVEAGTSEPISILLQQFIDCPEILEIAGRKAMKVANSRPWDCYGKELAESVKKYLNE</sequence>
<comment type="caution">
    <text evidence="3">The sequence shown here is derived from an EMBL/GenBank/DDBJ whole genome shotgun (WGS) entry which is preliminary data.</text>
</comment>
<dbReference type="EMBL" id="WCXA01000010">
    <property type="protein sequence ID" value="KAB3863948.1"/>
    <property type="molecule type" value="Genomic_DNA"/>
</dbReference>
<reference evidence="4" key="2">
    <citation type="submission" date="2021-06" db="EMBL/GenBank/DDBJ databases">
        <title>Collection of gut derived symbiotic bacterial strains cultured from healthy donors.</title>
        <authorList>
            <person name="Lin H."/>
            <person name="Littmann E."/>
            <person name="Pamer E.G."/>
        </authorList>
    </citation>
    <scope>NUCLEOTIDE SEQUENCE</scope>
    <source>
        <strain evidence="4">MSK.6.33</strain>
    </source>
</reference>
<protein>
    <submittedName>
        <fullName evidence="3">Glycosyltransferase family 4 protein</fullName>
    </submittedName>
</protein>
<dbReference type="GO" id="GO:0016757">
    <property type="term" value="F:glycosyltransferase activity"/>
    <property type="evidence" value="ECO:0007669"/>
    <property type="project" value="InterPro"/>
</dbReference>
<dbReference type="Pfam" id="PF00534">
    <property type="entry name" value="Glycos_transf_1"/>
    <property type="match status" value="1"/>
</dbReference>
<evidence type="ECO:0000313" key="3">
    <source>
        <dbReference type="EMBL" id="KAB6632781.1"/>
    </source>
</evidence>
<dbReference type="EMBL" id="WDAL01000033">
    <property type="protein sequence ID" value="KAB6632781.1"/>
    <property type="molecule type" value="Genomic_DNA"/>
</dbReference>